<reference evidence="2" key="1">
    <citation type="submission" date="2015-11" db="EMBL/GenBank/DDBJ databases">
        <authorList>
            <person name="Holder M.E."/>
            <person name="Ajami N.J."/>
            <person name="Petrosino J.F."/>
        </authorList>
    </citation>
    <scope>NUCLEOTIDE SEQUENCE [LARGE SCALE GENOMIC DNA]</scope>
    <source>
        <strain evidence="2">F0113</strain>
    </source>
</reference>
<dbReference type="EMBL" id="CP013195">
    <property type="protein sequence ID" value="ALO49741.1"/>
    <property type="molecule type" value="Genomic_DNA"/>
</dbReference>
<protein>
    <submittedName>
        <fullName evidence="1">Uncharacterized protein</fullName>
    </submittedName>
</protein>
<dbReference type="InterPro" id="IPR046228">
    <property type="entry name" value="DUF6261"/>
</dbReference>
<name>A0A0S2KN96_9BACT</name>
<dbReference type="KEGG" id="peo:AS203_12180"/>
<evidence type="ECO:0000313" key="2">
    <source>
        <dbReference type="Proteomes" id="UP000056252"/>
    </source>
</evidence>
<keyword evidence="2" id="KW-1185">Reference proteome</keyword>
<dbReference type="OrthoDB" id="1082978at2"/>
<proteinExistence type="predicted"/>
<dbReference type="RefSeq" id="WP_036888453.1">
    <property type="nucleotide sequence ID" value="NZ_CP013195.1"/>
</dbReference>
<organism evidence="1 2">
    <name type="scientific">Hoylesella enoeca</name>
    <dbReference type="NCBI Taxonomy" id="76123"/>
    <lineage>
        <taxon>Bacteria</taxon>
        <taxon>Pseudomonadati</taxon>
        <taxon>Bacteroidota</taxon>
        <taxon>Bacteroidia</taxon>
        <taxon>Bacteroidales</taxon>
        <taxon>Prevotellaceae</taxon>
        <taxon>Hoylesella</taxon>
    </lineage>
</organism>
<gene>
    <name evidence="1" type="ORF">AS203_12180</name>
</gene>
<evidence type="ECO:0000313" key="1">
    <source>
        <dbReference type="EMBL" id="ALO49741.1"/>
    </source>
</evidence>
<sequence length="315" mass="34918">MDTLPKIVRVGRSLGSMFSNARHAQYHRELYGLVAAVPQAKLHLDASVMRIWKASIDLEIKITEEAAASLNTKQMEKLDNERDDLLTNIFGVVRSQKKSPVELVRKAAEKLDLVFRPYAGIQKQAYDEESLRIAGMLDDITKCTDKVTVLGLAPVFARLKAIETEYAKLQTERRAAASVNKLPQAREVRPHTDEAFEVVCQHIQASYLFTNVATDRTLIENLVAQMNRAAADFTGTHKQSAAQKKSAADKKKVEELLPAFEASEGFAPGTLKLTGKTAKGEGNVKLYELVSLSGNTLWVKIDGDKLVKVEAPKER</sequence>
<dbReference type="AlphaFoldDB" id="A0A0S2KN96"/>
<dbReference type="Pfam" id="PF19775">
    <property type="entry name" value="DUF6261"/>
    <property type="match status" value="1"/>
</dbReference>
<accession>A0A0S2KN96</accession>
<dbReference type="Proteomes" id="UP000056252">
    <property type="component" value="Chromosome"/>
</dbReference>